<evidence type="ECO:0008006" key="3">
    <source>
        <dbReference type="Google" id="ProtNLM"/>
    </source>
</evidence>
<gene>
    <name evidence="1" type="ORF">HMN09_01064000</name>
</gene>
<dbReference type="Proteomes" id="UP000613580">
    <property type="component" value="Unassembled WGS sequence"/>
</dbReference>
<dbReference type="OrthoDB" id="5354526at2759"/>
<evidence type="ECO:0000313" key="1">
    <source>
        <dbReference type="EMBL" id="KAF7296569.1"/>
    </source>
</evidence>
<reference evidence="1" key="1">
    <citation type="submission" date="2020-05" db="EMBL/GenBank/DDBJ databases">
        <title>Mycena genomes resolve the evolution of fungal bioluminescence.</title>
        <authorList>
            <person name="Tsai I.J."/>
        </authorList>
    </citation>
    <scope>NUCLEOTIDE SEQUENCE</scope>
    <source>
        <strain evidence="1">110903Hualien_Pintung</strain>
    </source>
</reference>
<dbReference type="EMBL" id="JACAZE010000016">
    <property type="protein sequence ID" value="KAF7296569.1"/>
    <property type="molecule type" value="Genomic_DNA"/>
</dbReference>
<name>A0A8H6SBW7_MYCCL</name>
<dbReference type="AlphaFoldDB" id="A0A8H6SBW7"/>
<keyword evidence="2" id="KW-1185">Reference proteome</keyword>
<proteinExistence type="predicted"/>
<accession>A0A8H6SBW7</accession>
<evidence type="ECO:0000313" key="2">
    <source>
        <dbReference type="Proteomes" id="UP000613580"/>
    </source>
</evidence>
<organism evidence="1 2">
    <name type="scientific">Mycena chlorophos</name>
    <name type="common">Agaric fungus</name>
    <name type="synonym">Agaricus chlorophos</name>
    <dbReference type="NCBI Taxonomy" id="658473"/>
    <lineage>
        <taxon>Eukaryota</taxon>
        <taxon>Fungi</taxon>
        <taxon>Dikarya</taxon>
        <taxon>Basidiomycota</taxon>
        <taxon>Agaricomycotina</taxon>
        <taxon>Agaricomycetes</taxon>
        <taxon>Agaricomycetidae</taxon>
        <taxon>Agaricales</taxon>
        <taxon>Marasmiineae</taxon>
        <taxon>Mycenaceae</taxon>
        <taxon>Mycena</taxon>
    </lineage>
</organism>
<dbReference type="SUPFAM" id="SSF52047">
    <property type="entry name" value="RNI-like"/>
    <property type="match status" value="1"/>
</dbReference>
<sequence length="454" mass="51756">MSLPNEIWLDVFAQVEDVPSVKAILSTSRRFRALGLEEALRSLVWDTADKTHRRLAELLQSPEKRRIPRMITMRLGGSKSDGETHFQFDWDSTNLSLARKPDLHEAMRIRGIGMLANLRTLAISGGTILPYYFDAFRQLRHLNRLRLESCTICAPHSGAAADPFGEPDLAVTALELHDVILCNQIHRMTPHLWQRVQEFTVSSSTHATAYVEIQAAAFLSHLPNLLSLHVYGVQMDSDVLAWTTLEPPSIAYMVPLLRSFSGSWRMAMEIVACGIEVAEIRLPEEISVSQACELVEGLNPKNTRVIELVIEACDEGFFRLLPQALPRCEAISIVYRSGTPTSDTLLRTIPNHLLRHLPHLTTFRLRPASDATLLHSIFRRHFQSYSEYMATLRVFHRDLALGRVRQPPPTESDCFDYVVRWGRANKRLERISLVPRKEWVRRGTGDQWVLRIEE</sequence>
<comment type="caution">
    <text evidence="1">The sequence shown here is derived from an EMBL/GenBank/DDBJ whole genome shotgun (WGS) entry which is preliminary data.</text>
</comment>
<protein>
    <recommendedName>
        <fullName evidence="3">F-box domain-containing protein</fullName>
    </recommendedName>
</protein>